<dbReference type="EMBL" id="AZRL01000021">
    <property type="protein sequence ID" value="PNR95460.1"/>
    <property type="molecule type" value="Genomic_DNA"/>
</dbReference>
<name>A0A2K1NY53_9BACT</name>
<comment type="caution">
    <text evidence="3">The sequence shown here is derived from an EMBL/GenBank/DDBJ whole genome shotgun (WGS) entry which is preliminary data.</text>
</comment>
<reference evidence="3 4" key="1">
    <citation type="submission" date="2013-12" db="EMBL/GenBank/DDBJ databases">
        <title>Comparative genomics of Petrotoga isolates.</title>
        <authorList>
            <person name="Nesbo C.L."/>
            <person name="Charchuk R."/>
            <person name="Chow K."/>
        </authorList>
    </citation>
    <scope>NUCLEOTIDE SEQUENCE [LARGE SCALE GENOMIC DNA]</scope>
    <source>
        <strain evidence="3 4">DSM 13574</strain>
    </source>
</reference>
<dbReference type="InterPro" id="IPR004629">
    <property type="entry name" value="WecG_TagA_CpsF"/>
</dbReference>
<sequence>MVGRFLLKDIPMVYGRQDDIYSFIKGEIGKEKLWIVTLNALMYMEYLKGNEYSEAISKASFSIPDGVGIVKLLKKKGIETERCPGIDTMKYLLELSHMNNYRIFLLGSEESIVKQAAERIEKMFKVNIVGYHHGYFDTNNEGEVVRKINDSKTDLLFVGMGIPKQESFILRNFETLEAKLMMGVGGSFGVFAGVTKRAPLFFQKVGLEWLYRMLEEPHRIKKIPDLFKFYVNLYRTKN</sequence>
<dbReference type="PANTHER" id="PTHR34136:SF1">
    <property type="entry name" value="UDP-N-ACETYL-D-MANNOSAMINURONIC ACID TRANSFERASE"/>
    <property type="match status" value="1"/>
</dbReference>
<dbReference type="NCBIfam" id="TIGR00696">
    <property type="entry name" value="wecG_tagA_cpsF"/>
    <property type="match status" value="1"/>
</dbReference>
<dbReference type="AlphaFoldDB" id="A0A2K1NY53"/>
<dbReference type="PANTHER" id="PTHR34136">
    <property type="match status" value="1"/>
</dbReference>
<gene>
    <name evidence="3" type="ORF">X929_07620</name>
</gene>
<proteinExistence type="predicted"/>
<dbReference type="CDD" id="cd06533">
    <property type="entry name" value="Glyco_transf_WecG_TagA"/>
    <property type="match status" value="1"/>
</dbReference>
<evidence type="ECO:0000313" key="4">
    <source>
        <dbReference type="Proteomes" id="UP000236434"/>
    </source>
</evidence>
<evidence type="ECO:0000256" key="2">
    <source>
        <dbReference type="ARBA" id="ARBA00022679"/>
    </source>
</evidence>
<dbReference type="GO" id="GO:0016758">
    <property type="term" value="F:hexosyltransferase activity"/>
    <property type="evidence" value="ECO:0007669"/>
    <property type="project" value="TreeGrafter"/>
</dbReference>
<organism evidence="3 4">
    <name type="scientific">Petrotoga olearia DSM 13574</name>
    <dbReference type="NCBI Taxonomy" id="1122955"/>
    <lineage>
        <taxon>Bacteria</taxon>
        <taxon>Thermotogati</taxon>
        <taxon>Thermotogota</taxon>
        <taxon>Thermotogae</taxon>
        <taxon>Petrotogales</taxon>
        <taxon>Petrotogaceae</taxon>
        <taxon>Petrotoga</taxon>
    </lineage>
</organism>
<accession>A0A2K1NY53</accession>
<keyword evidence="2" id="KW-0808">Transferase</keyword>
<dbReference type="Pfam" id="PF03808">
    <property type="entry name" value="Glyco_tran_WecG"/>
    <property type="match status" value="1"/>
</dbReference>
<dbReference type="OrthoDB" id="9771846at2"/>
<evidence type="ECO:0000313" key="3">
    <source>
        <dbReference type="EMBL" id="PNR95460.1"/>
    </source>
</evidence>
<evidence type="ECO:0000256" key="1">
    <source>
        <dbReference type="ARBA" id="ARBA00022676"/>
    </source>
</evidence>
<protein>
    <submittedName>
        <fullName evidence="3">Exopolysaccharide biosynthesis protein</fullName>
    </submittedName>
</protein>
<keyword evidence="1" id="KW-0328">Glycosyltransferase</keyword>
<dbReference type="Proteomes" id="UP000236434">
    <property type="component" value="Unassembled WGS sequence"/>
</dbReference>